<gene>
    <name evidence="2" type="primary">20345510</name>
    <name evidence="1" type="ORF">GGTG_05052</name>
</gene>
<evidence type="ECO:0000313" key="1">
    <source>
        <dbReference type="EMBL" id="EJT79970.1"/>
    </source>
</evidence>
<reference evidence="2" key="5">
    <citation type="submission" date="2018-04" db="UniProtKB">
        <authorList>
            <consortium name="EnsemblFungi"/>
        </authorList>
    </citation>
    <scope>IDENTIFICATION</scope>
    <source>
        <strain evidence="2">R3-111a-1</strain>
    </source>
</reference>
<dbReference type="HOGENOM" id="CLU_2831341_0_0_1"/>
<accession>J3NUU6</accession>
<evidence type="ECO:0000313" key="3">
    <source>
        <dbReference type="Proteomes" id="UP000006039"/>
    </source>
</evidence>
<keyword evidence="3" id="KW-1185">Reference proteome</keyword>
<reference evidence="1" key="2">
    <citation type="submission" date="2010-07" db="EMBL/GenBank/DDBJ databases">
        <authorList>
            <consortium name="The Broad Institute Genome Sequencing Platform"/>
            <consortium name="Broad Institute Genome Sequencing Center for Infectious Disease"/>
            <person name="Ma L.-J."/>
            <person name="Dead R."/>
            <person name="Young S."/>
            <person name="Zeng Q."/>
            <person name="Koehrsen M."/>
            <person name="Alvarado L."/>
            <person name="Berlin A."/>
            <person name="Chapman S.B."/>
            <person name="Chen Z."/>
            <person name="Freedman E."/>
            <person name="Gellesch M."/>
            <person name="Goldberg J."/>
            <person name="Griggs A."/>
            <person name="Gujja S."/>
            <person name="Heilman E.R."/>
            <person name="Heiman D."/>
            <person name="Hepburn T."/>
            <person name="Howarth C."/>
            <person name="Jen D."/>
            <person name="Larson L."/>
            <person name="Mehta T."/>
            <person name="Neiman D."/>
            <person name="Pearson M."/>
            <person name="Roberts A."/>
            <person name="Saif S."/>
            <person name="Shea T."/>
            <person name="Shenoy N."/>
            <person name="Sisk P."/>
            <person name="Stolte C."/>
            <person name="Sykes S."/>
            <person name="Walk T."/>
            <person name="White J."/>
            <person name="Yandava C."/>
            <person name="Haas B."/>
            <person name="Nusbaum C."/>
            <person name="Birren B."/>
        </authorList>
    </citation>
    <scope>NUCLEOTIDE SEQUENCE</scope>
    <source>
        <strain evidence="1">R3-111a-1</strain>
    </source>
</reference>
<dbReference type="RefSeq" id="XP_009221115.1">
    <property type="nucleotide sequence ID" value="XM_009222851.1"/>
</dbReference>
<reference evidence="3" key="1">
    <citation type="submission" date="2010-07" db="EMBL/GenBank/DDBJ databases">
        <title>The genome sequence of Gaeumannomyces graminis var. tritici strain R3-111a-1.</title>
        <authorList>
            <consortium name="The Broad Institute Genome Sequencing Platform"/>
            <person name="Ma L.-J."/>
            <person name="Dead R."/>
            <person name="Young S."/>
            <person name="Zeng Q."/>
            <person name="Koehrsen M."/>
            <person name="Alvarado L."/>
            <person name="Berlin A."/>
            <person name="Chapman S.B."/>
            <person name="Chen Z."/>
            <person name="Freedman E."/>
            <person name="Gellesch M."/>
            <person name="Goldberg J."/>
            <person name="Griggs A."/>
            <person name="Gujja S."/>
            <person name="Heilman E.R."/>
            <person name="Heiman D."/>
            <person name="Hepburn T."/>
            <person name="Howarth C."/>
            <person name="Jen D."/>
            <person name="Larson L."/>
            <person name="Mehta T."/>
            <person name="Neiman D."/>
            <person name="Pearson M."/>
            <person name="Roberts A."/>
            <person name="Saif S."/>
            <person name="Shea T."/>
            <person name="Shenoy N."/>
            <person name="Sisk P."/>
            <person name="Stolte C."/>
            <person name="Sykes S."/>
            <person name="Walk T."/>
            <person name="White J."/>
            <person name="Yandava C."/>
            <person name="Haas B."/>
            <person name="Nusbaum C."/>
            <person name="Birren B."/>
        </authorList>
    </citation>
    <scope>NUCLEOTIDE SEQUENCE [LARGE SCALE GENOMIC DNA]</scope>
    <source>
        <strain evidence="3">R3-111a-1</strain>
    </source>
</reference>
<reference evidence="2" key="4">
    <citation type="journal article" date="2015" name="G3 (Bethesda)">
        <title>Genome sequences of three phytopathogenic species of the Magnaporthaceae family of fungi.</title>
        <authorList>
            <person name="Okagaki L.H."/>
            <person name="Nunes C.C."/>
            <person name="Sailsbery J."/>
            <person name="Clay B."/>
            <person name="Brown D."/>
            <person name="John T."/>
            <person name="Oh Y."/>
            <person name="Young N."/>
            <person name="Fitzgerald M."/>
            <person name="Haas B.J."/>
            <person name="Zeng Q."/>
            <person name="Young S."/>
            <person name="Adiconis X."/>
            <person name="Fan L."/>
            <person name="Levin J.Z."/>
            <person name="Mitchell T.K."/>
            <person name="Okubara P.A."/>
            <person name="Farman M.L."/>
            <person name="Kohn L.M."/>
            <person name="Birren B."/>
            <person name="Ma L.-J."/>
            <person name="Dean R.A."/>
        </authorList>
    </citation>
    <scope>NUCLEOTIDE SEQUENCE</scope>
    <source>
        <strain evidence="2">R3-111a-1</strain>
    </source>
</reference>
<proteinExistence type="predicted"/>
<dbReference type="VEuPathDB" id="FungiDB:GGTG_05052"/>
<evidence type="ECO:0000313" key="2">
    <source>
        <dbReference type="EnsemblFungi" id="EJT79970"/>
    </source>
</evidence>
<organism evidence="1">
    <name type="scientific">Gaeumannomyces tritici (strain R3-111a-1)</name>
    <name type="common">Wheat and barley take-all root rot fungus</name>
    <name type="synonym">Gaeumannomyces graminis var. tritici</name>
    <dbReference type="NCBI Taxonomy" id="644352"/>
    <lineage>
        <taxon>Eukaryota</taxon>
        <taxon>Fungi</taxon>
        <taxon>Dikarya</taxon>
        <taxon>Ascomycota</taxon>
        <taxon>Pezizomycotina</taxon>
        <taxon>Sordariomycetes</taxon>
        <taxon>Sordariomycetidae</taxon>
        <taxon>Magnaporthales</taxon>
        <taxon>Magnaporthaceae</taxon>
        <taxon>Gaeumannomyces</taxon>
    </lineage>
</organism>
<dbReference type="AlphaFoldDB" id="J3NUU6"/>
<protein>
    <submittedName>
        <fullName evidence="1 2">Uncharacterized protein</fullName>
    </submittedName>
</protein>
<name>J3NUU6_GAET3</name>
<sequence length="66" mass="7573">MGHFGLFAHTGSNHSFTLFLNFKSAFFTVVPVRGKEFVCGYSYKRGFSFRYFYYIDSPLLVAIATI</sequence>
<dbReference type="EMBL" id="GL385396">
    <property type="protein sequence ID" value="EJT79970.1"/>
    <property type="molecule type" value="Genomic_DNA"/>
</dbReference>
<dbReference type="EnsemblFungi" id="EJT79970">
    <property type="protein sequence ID" value="EJT79970"/>
    <property type="gene ID" value="GGTG_05052"/>
</dbReference>
<reference evidence="1" key="3">
    <citation type="submission" date="2010-09" db="EMBL/GenBank/DDBJ databases">
        <title>Annotation of Gaeumannomyces graminis var. tritici R3-111a-1.</title>
        <authorList>
            <consortium name="The Broad Institute Genome Sequencing Platform"/>
            <person name="Ma L.-J."/>
            <person name="Dead R."/>
            <person name="Young S.K."/>
            <person name="Zeng Q."/>
            <person name="Gargeya S."/>
            <person name="Fitzgerald M."/>
            <person name="Haas B."/>
            <person name="Abouelleil A."/>
            <person name="Alvarado L."/>
            <person name="Arachchi H.M."/>
            <person name="Berlin A."/>
            <person name="Brown A."/>
            <person name="Chapman S.B."/>
            <person name="Chen Z."/>
            <person name="Dunbar C."/>
            <person name="Freedman E."/>
            <person name="Gearin G."/>
            <person name="Gellesch M."/>
            <person name="Goldberg J."/>
            <person name="Griggs A."/>
            <person name="Gujja S."/>
            <person name="Heiman D."/>
            <person name="Howarth C."/>
            <person name="Larson L."/>
            <person name="Lui A."/>
            <person name="MacDonald P.J.P."/>
            <person name="Mehta T."/>
            <person name="Montmayeur A."/>
            <person name="Murphy C."/>
            <person name="Neiman D."/>
            <person name="Pearson M."/>
            <person name="Priest M."/>
            <person name="Roberts A."/>
            <person name="Saif S."/>
            <person name="Shea T."/>
            <person name="Shenoy N."/>
            <person name="Sisk P."/>
            <person name="Stolte C."/>
            <person name="Sykes S."/>
            <person name="Yandava C."/>
            <person name="Wortman J."/>
            <person name="Nusbaum C."/>
            <person name="Birren B."/>
        </authorList>
    </citation>
    <scope>NUCLEOTIDE SEQUENCE</scope>
    <source>
        <strain evidence="1">R3-111a-1</strain>
    </source>
</reference>
<dbReference type="GeneID" id="20345510"/>
<dbReference type="Proteomes" id="UP000006039">
    <property type="component" value="Unassembled WGS sequence"/>
</dbReference>